<dbReference type="PANTHER" id="PTHR11070:SF67">
    <property type="entry name" value="DNA 3'-5' HELICASE"/>
    <property type="match status" value="1"/>
</dbReference>
<proteinExistence type="predicted"/>
<dbReference type="Gene3D" id="1.10.3170.10">
    <property type="entry name" value="Recbcd, chain B, domain 2"/>
    <property type="match status" value="1"/>
</dbReference>
<comment type="catalytic activity">
    <reaction evidence="13">
        <text>ATP + H2O = ADP + phosphate + H(+)</text>
        <dbReference type="Rhea" id="RHEA:13065"/>
        <dbReference type="ChEBI" id="CHEBI:15377"/>
        <dbReference type="ChEBI" id="CHEBI:15378"/>
        <dbReference type="ChEBI" id="CHEBI:30616"/>
        <dbReference type="ChEBI" id="CHEBI:43474"/>
        <dbReference type="ChEBI" id="CHEBI:456216"/>
        <dbReference type="EC" id="5.6.2.4"/>
    </reaction>
</comment>
<dbReference type="GO" id="GO:0016887">
    <property type="term" value="F:ATP hydrolysis activity"/>
    <property type="evidence" value="ECO:0007669"/>
    <property type="project" value="RHEA"/>
</dbReference>
<name>A0A4Z0V5T2_9BACT</name>
<evidence type="ECO:0000313" key="17">
    <source>
        <dbReference type="Proteomes" id="UP000297635"/>
    </source>
</evidence>
<keyword evidence="5 14" id="KW-0347">Helicase</keyword>
<keyword evidence="10" id="KW-0413">Isomerase</keyword>
<evidence type="ECO:0000256" key="7">
    <source>
        <dbReference type="ARBA" id="ARBA00022840"/>
    </source>
</evidence>
<evidence type="ECO:0000256" key="5">
    <source>
        <dbReference type="ARBA" id="ARBA00022806"/>
    </source>
</evidence>
<dbReference type="SUPFAM" id="SSF52540">
    <property type="entry name" value="P-loop containing nucleoside triphosphate hydrolases"/>
    <property type="match status" value="1"/>
</dbReference>
<dbReference type="InterPro" id="IPR000212">
    <property type="entry name" value="DNA_helicase_UvrD/REP"/>
</dbReference>
<dbReference type="GO" id="GO:0005829">
    <property type="term" value="C:cytosol"/>
    <property type="evidence" value="ECO:0007669"/>
    <property type="project" value="TreeGrafter"/>
</dbReference>
<dbReference type="GO" id="GO:0005524">
    <property type="term" value="F:ATP binding"/>
    <property type="evidence" value="ECO:0007669"/>
    <property type="project" value="UniProtKB-UniRule"/>
</dbReference>
<dbReference type="GO" id="GO:0004527">
    <property type="term" value="F:exonuclease activity"/>
    <property type="evidence" value="ECO:0007669"/>
    <property type="project" value="UniProtKB-KW"/>
</dbReference>
<organism evidence="16 17">
    <name type="scientific">Duncaniella freteri</name>
    <dbReference type="NCBI Taxonomy" id="2530391"/>
    <lineage>
        <taxon>Bacteria</taxon>
        <taxon>Pseudomonadati</taxon>
        <taxon>Bacteroidota</taxon>
        <taxon>Bacteroidia</taxon>
        <taxon>Bacteroidales</taxon>
        <taxon>Muribaculaceae</taxon>
        <taxon>Duncaniella</taxon>
    </lineage>
</organism>
<evidence type="ECO:0000256" key="14">
    <source>
        <dbReference type="PROSITE-ProRule" id="PRU00560"/>
    </source>
</evidence>
<dbReference type="Gene3D" id="3.40.50.300">
    <property type="entry name" value="P-loop containing nucleotide triphosphate hydrolases"/>
    <property type="match status" value="3"/>
</dbReference>
<dbReference type="GeneID" id="82150766"/>
<dbReference type="Gene3D" id="3.90.320.10">
    <property type="match status" value="1"/>
</dbReference>
<evidence type="ECO:0000256" key="1">
    <source>
        <dbReference type="ARBA" id="ARBA00022722"/>
    </source>
</evidence>
<keyword evidence="1" id="KW-0540">Nuclease</keyword>
<evidence type="ECO:0000313" key="16">
    <source>
        <dbReference type="EMBL" id="TGG36801.1"/>
    </source>
</evidence>
<evidence type="ECO:0000256" key="13">
    <source>
        <dbReference type="ARBA" id="ARBA00048988"/>
    </source>
</evidence>
<dbReference type="Proteomes" id="UP000297635">
    <property type="component" value="Unassembled WGS sequence"/>
</dbReference>
<keyword evidence="6" id="KW-0269">Exonuclease</keyword>
<dbReference type="PANTHER" id="PTHR11070">
    <property type="entry name" value="UVRD / RECB / PCRA DNA HELICASE FAMILY MEMBER"/>
    <property type="match status" value="1"/>
</dbReference>
<evidence type="ECO:0000256" key="10">
    <source>
        <dbReference type="ARBA" id="ARBA00023235"/>
    </source>
</evidence>
<dbReference type="InterPro" id="IPR011604">
    <property type="entry name" value="PDDEXK-like_dom_sf"/>
</dbReference>
<dbReference type="EMBL" id="SJSA01000002">
    <property type="protein sequence ID" value="TGG36801.1"/>
    <property type="molecule type" value="Genomic_DNA"/>
</dbReference>
<dbReference type="Pfam" id="PF13361">
    <property type="entry name" value="UvrD_C"/>
    <property type="match status" value="1"/>
</dbReference>
<dbReference type="InterPro" id="IPR027417">
    <property type="entry name" value="P-loop_NTPase"/>
</dbReference>
<evidence type="ECO:0000256" key="4">
    <source>
        <dbReference type="ARBA" id="ARBA00022801"/>
    </source>
</evidence>
<keyword evidence="3" id="KW-0227">DNA damage</keyword>
<dbReference type="GO" id="GO:0003677">
    <property type="term" value="F:DNA binding"/>
    <property type="evidence" value="ECO:0007669"/>
    <property type="project" value="UniProtKB-KW"/>
</dbReference>
<keyword evidence="8" id="KW-0238">DNA-binding</keyword>
<evidence type="ECO:0000256" key="8">
    <source>
        <dbReference type="ARBA" id="ARBA00023125"/>
    </source>
</evidence>
<evidence type="ECO:0000256" key="3">
    <source>
        <dbReference type="ARBA" id="ARBA00022763"/>
    </source>
</evidence>
<evidence type="ECO:0000256" key="9">
    <source>
        <dbReference type="ARBA" id="ARBA00023204"/>
    </source>
</evidence>
<accession>A0A4Z0V5T2</accession>
<keyword evidence="4 14" id="KW-0378">Hydrolase</keyword>
<dbReference type="AlphaFoldDB" id="A0A4Z0V5T2"/>
<evidence type="ECO:0000256" key="12">
    <source>
        <dbReference type="ARBA" id="ARBA00034808"/>
    </source>
</evidence>
<feature type="binding site" evidence="14">
    <location>
        <begin position="7"/>
        <end position="14"/>
    </location>
    <ligand>
        <name>ATP</name>
        <dbReference type="ChEBI" id="CHEBI:30616"/>
    </ligand>
</feature>
<protein>
    <recommendedName>
        <fullName evidence="12">DNA 3'-5' helicase</fullName>
        <ecNumber evidence="12">5.6.2.4</ecNumber>
    </recommendedName>
</protein>
<keyword evidence="9" id="KW-0234">DNA repair</keyword>
<evidence type="ECO:0000256" key="11">
    <source>
        <dbReference type="ARBA" id="ARBA00034617"/>
    </source>
</evidence>
<comment type="caution">
    <text evidence="16">The sequence shown here is derived from an EMBL/GenBank/DDBJ whole genome shotgun (WGS) entry which is preliminary data.</text>
</comment>
<dbReference type="InterPro" id="IPR014017">
    <property type="entry name" value="DNA_helicase_UvrD-like_C"/>
</dbReference>
<sequence length="1113" mass="125419">MIDIYKASAGSGKTFTLAREYIKFILGHKNEQGLYELNRPGSTPSGHRNVLAMTFTNKATEEMKSRIIHELAVLAGCERDWERKSPYEDELCRVFRCTSEALGVAAKDALRSLLYDFSRFSISTIDSFFQMVLRSFAHEADVSANYALELDDREVITMSVDQLLQSLNHSRPTRRSREIETWITGYMKSLIENGNSFTLFNRSGNVHDDLINFIGAIHNDTFKDNEARIMDYLADSDRFHQFCSTVFDRISEIKKNTAEVCRATVGYIESRPEISDIVSSVGLKIVKAWSESGWKKYDSVPKTIRSVIEDPSSIWKAAAKKNSKKSAFISPEVEAMMETAMLSIEKCIESVSLLEIIRGNLYQLGLVNALMELIDRFRRENSTLLLSDTNSLLAKIIGDEDSPFLYEKLGTRYHNYLIDEFQDTSLSQWYNMRPLLRESLAYDYDSLVIGDEKQCIYRFRNSDPSLLHNLHREDWAEGNSLVRGDSITENTNWRSSAEVVNFNNSLFVAISRLYGFDDVYSNVVQQVSSKHCDHHGYVRVKFFDSESYTEDSSLEVMASEMRRQLSSGYSPCDIAVLVRNKKEGAKVIRYLEALMASDENFPKFDIISEDSLLISRSDAVVNIISRLRMLSDVDVVSDKRKRSSREIAVMLNDYESIHASGIAPDKALLSAIERMKKRADGGDGNEDAGGSSGEALSLHGIDLVSLVESIISTRLSPAMRESESVYIAAFVDLVVKFVGQGHADIRSFLQWWDDAGSRKASISGSSEARAINVLTAHKSKGLEFPCVHIPFGEMSAGKSGGDLAWFELPCIPGIPDDILPPMMPLTVSSSLSVTSFAEQYAEIRREELLDKTNLLYVAFTRAIDELIIGVKLSKSDRGALGDGKKVNVSRILYEGITSGGDKDYMPLSLDDDMEFRVGSPTCRQMSDSRKGTAMHPAASELMVAYESTSVESVWQNTNVDAERLNRIEVARERGLILHGLMSHIRRAEDVDTAFRLLRGTPDARRLTSRDFIDLRDIVDARVSDPRAKNWYEGFDKVYMERELLTASGEISRADRVVWTADGEVHVIDYKTGSQDPKRYKRQVNGYMQFFRSIGCPCVRGFLYYLDSGDIVEL</sequence>
<keyword evidence="2 14" id="KW-0547">Nucleotide-binding</keyword>
<dbReference type="GO" id="GO:0000725">
    <property type="term" value="P:recombinational repair"/>
    <property type="evidence" value="ECO:0007669"/>
    <property type="project" value="TreeGrafter"/>
</dbReference>
<dbReference type="GO" id="GO:0043138">
    <property type="term" value="F:3'-5' DNA helicase activity"/>
    <property type="evidence" value="ECO:0007669"/>
    <property type="project" value="UniProtKB-EC"/>
</dbReference>
<gene>
    <name evidence="16" type="ORF">EZ315_13290</name>
</gene>
<dbReference type="PROSITE" id="PS51198">
    <property type="entry name" value="UVRD_HELICASE_ATP_BIND"/>
    <property type="match status" value="1"/>
</dbReference>
<reference evidence="16 17" key="1">
    <citation type="submission" date="2019-02" db="EMBL/GenBank/DDBJ databases">
        <title>Isolation and identification of novel species under the genus Muribaculum.</title>
        <authorList>
            <person name="Miyake S."/>
            <person name="Ding Y."/>
            <person name="Low A."/>
            <person name="Soh M."/>
            <person name="Seedorf H."/>
        </authorList>
    </citation>
    <scope>NUCLEOTIDE SEQUENCE [LARGE SCALE GENOMIC DNA]</scope>
    <source>
        <strain evidence="16 17">TLL-A3</strain>
    </source>
</reference>
<dbReference type="InterPro" id="IPR014016">
    <property type="entry name" value="UvrD-like_ATP-bd"/>
</dbReference>
<dbReference type="EC" id="5.6.2.4" evidence="12"/>
<comment type="catalytic activity">
    <reaction evidence="11">
        <text>Couples ATP hydrolysis with the unwinding of duplex DNA by translocating in the 3'-5' direction.</text>
        <dbReference type="EC" id="5.6.2.4"/>
    </reaction>
</comment>
<dbReference type="RefSeq" id="WP_135472511.1">
    <property type="nucleotide sequence ID" value="NZ_CASJDB010000028.1"/>
</dbReference>
<feature type="domain" description="UvrD-like helicase ATP-binding" evidence="15">
    <location>
        <begin position="1"/>
        <end position="496"/>
    </location>
</feature>
<keyword evidence="17" id="KW-1185">Reference proteome</keyword>
<evidence type="ECO:0000256" key="2">
    <source>
        <dbReference type="ARBA" id="ARBA00022741"/>
    </source>
</evidence>
<evidence type="ECO:0000256" key="6">
    <source>
        <dbReference type="ARBA" id="ARBA00022839"/>
    </source>
</evidence>
<evidence type="ECO:0000259" key="15">
    <source>
        <dbReference type="PROSITE" id="PS51198"/>
    </source>
</evidence>
<keyword evidence="7 14" id="KW-0067">ATP-binding</keyword>
<dbReference type="Pfam" id="PF00580">
    <property type="entry name" value="UvrD-helicase"/>
    <property type="match status" value="1"/>
</dbReference>